<dbReference type="InterPro" id="IPR013604">
    <property type="entry name" value="7TM_chemorcpt"/>
</dbReference>
<keyword evidence="3 6" id="KW-0812">Transmembrane</keyword>
<accession>A0A9C6WZ16</accession>
<protein>
    <recommendedName>
        <fullName evidence="6">Gustatory receptor</fullName>
    </recommendedName>
</protein>
<dbReference type="GO" id="GO:0005886">
    <property type="term" value="C:plasma membrane"/>
    <property type="evidence" value="ECO:0007669"/>
    <property type="project" value="UniProtKB-SubCell"/>
</dbReference>
<feature type="transmembrane region" description="Helical" evidence="6">
    <location>
        <begin position="370"/>
        <end position="391"/>
    </location>
</feature>
<dbReference type="GO" id="GO:0007165">
    <property type="term" value="P:signal transduction"/>
    <property type="evidence" value="ECO:0007669"/>
    <property type="project" value="UniProtKB-KW"/>
</dbReference>
<evidence type="ECO:0000256" key="3">
    <source>
        <dbReference type="ARBA" id="ARBA00022692"/>
    </source>
</evidence>
<dbReference type="GO" id="GO:0050909">
    <property type="term" value="P:sensory perception of taste"/>
    <property type="evidence" value="ECO:0007669"/>
    <property type="project" value="InterPro"/>
</dbReference>
<dbReference type="RefSeq" id="XP_052122208.1">
    <property type="nucleotide sequence ID" value="XM_052266248.1"/>
</dbReference>
<dbReference type="KEGG" id="foc:127749160"/>
<reference evidence="8" key="1">
    <citation type="submission" date="2025-08" db="UniProtKB">
        <authorList>
            <consortium name="RefSeq"/>
        </authorList>
    </citation>
    <scope>IDENTIFICATION</scope>
    <source>
        <tissue evidence="8">Whole organism</tissue>
    </source>
</reference>
<keyword evidence="7" id="KW-1185">Reference proteome</keyword>
<feature type="transmembrane region" description="Helical" evidence="6">
    <location>
        <begin position="301"/>
        <end position="322"/>
    </location>
</feature>
<dbReference type="Pfam" id="PF08395">
    <property type="entry name" value="7tm_7"/>
    <property type="match status" value="1"/>
</dbReference>
<feature type="transmembrane region" description="Helical" evidence="6">
    <location>
        <begin position="87"/>
        <end position="111"/>
    </location>
</feature>
<evidence type="ECO:0000256" key="5">
    <source>
        <dbReference type="ARBA" id="ARBA00023136"/>
    </source>
</evidence>
<comment type="caution">
    <text evidence="6">Lacks conserved residue(s) required for the propagation of feature annotation.</text>
</comment>
<evidence type="ECO:0000256" key="4">
    <source>
        <dbReference type="ARBA" id="ARBA00022989"/>
    </source>
</evidence>
<name>A0A9C6WZ16_FRAOC</name>
<keyword evidence="6" id="KW-0675">Receptor</keyword>
<evidence type="ECO:0000313" key="8">
    <source>
        <dbReference type="RefSeq" id="XP_052122208.1"/>
    </source>
</evidence>
<feature type="transmembrane region" description="Helical" evidence="6">
    <location>
        <begin position="55"/>
        <end position="75"/>
    </location>
</feature>
<keyword evidence="6" id="KW-0807">Transducer</keyword>
<sequence>MLAAPAVALPRGCPGPSGWLLHWTRQWRALLALLSLIGMNCTSGWPPRPSRRVRCYGGLVLVVRTAHCVVVILSMKDSYDRNKDNYAMLLCLCEIALKCVVTAAAQFVMLIHCKNVCRLTECVLLYSRSGSPTSDCGAMVFVGPAYASGLGMVLGLAVYLIASNADESLTEVSYVLGELTSAVPLLVFWIMQLLLTSLSVGFARDARRHVGGWVSEEKARTAIRPPVLLPVVSLRGLRVRQQFLHDMVLQHNSAFGWCFLCCLAHGFMEAVICLYLGVSYFRRSLDNVEVVKPRLLFNPWFFTWGILQVTMFSGMCVLGQLLSDIHGRIFCDIQTARVSNSRFCRATKMELQSFAQQIQRQDNRPGMFGLLYYDLTTMKTGFATLVTYIIVLCQFEP</sequence>
<dbReference type="AlphaFoldDB" id="A0A9C6WZ16"/>
<comment type="function">
    <text evidence="6">Gustatory receptor which mediates acceptance or avoidance behavior, depending on its substrates.</text>
</comment>
<keyword evidence="4 6" id="KW-1133">Transmembrane helix</keyword>
<evidence type="ECO:0000256" key="2">
    <source>
        <dbReference type="ARBA" id="ARBA00022475"/>
    </source>
</evidence>
<dbReference type="Proteomes" id="UP000504606">
    <property type="component" value="Unplaced"/>
</dbReference>
<gene>
    <name evidence="8" type="primary">LOC127749160</name>
</gene>
<dbReference type="OrthoDB" id="10654530at2759"/>
<feature type="transmembrane region" description="Helical" evidence="6">
    <location>
        <begin position="138"/>
        <end position="162"/>
    </location>
</feature>
<feature type="transmembrane region" description="Helical" evidence="6">
    <location>
        <begin position="254"/>
        <end position="281"/>
    </location>
</feature>
<feature type="transmembrane region" description="Helical" evidence="6">
    <location>
        <begin position="182"/>
        <end position="203"/>
    </location>
</feature>
<keyword evidence="5 6" id="KW-0472">Membrane</keyword>
<evidence type="ECO:0000313" key="7">
    <source>
        <dbReference type="Proteomes" id="UP000504606"/>
    </source>
</evidence>
<dbReference type="GeneID" id="127749160"/>
<comment type="subcellular location">
    <subcellularLocation>
        <location evidence="1 6">Cell membrane</location>
        <topology evidence="1 6">Multi-pass membrane protein</topology>
    </subcellularLocation>
</comment>
<organism evidence="7 8">
    <name type="scientific">Frankliniella occidentalis</name>
    <name type="common">Western flower thrips</name>
    <name type="synonym">Euthrips occidentalis</name>
    <dbReference type="NCBI Taxonomy" id="133901"/>
    <lineage>
        <taxon>Eukaryota</taxon>
        <taxon>Metazoa</taxon>
        <taxon>Ecdysozoa</taxon>
        <taxon>Arthropoda</taxon>
        <taxon>Hexapoda</taxon>
        <taxon>Insecta</taxon>
        <taxon>Pterygota</taxon>
        <taxon>Neoptera</taxon>
        <taxon>Paraneoptera</taxon>
        <taxon>Thysanoptera</taxon>
        <taxon>Terebrantia</taxon>
        <taxon>Thripoidea</taxon>
        <taxon>Thripidae</taxon>
        <taxon>Frankliniella</taxon>
    </lineage>
</organism>
<keyword evidence="2 6" id="KW-1003">Cell membrane</keyword>
<proteinExistence type="inferred from homology"/>
<comment type="similarity">
    <text evidence="6">Belongs to the insect chemoreceptor superfamily. Gustatory receptor (GR) family.</text>
</comment>
<evidence type="ECO:0000256" key="1">
    <source>
        <dbReference type="ARBA" id="ARBA00004651"/>
    </source>
</evidence>
<evidence type="ECO:0000256" key="6">
    <source>
        <dbReference type="RuleBase" id="RU363108"/>
    </source>
</evidence>
<feature type="transmembrane region" description="Helical" evidence="6">
    <location>
        <begin position="26"/>
        <end position="43"/>
    </location>
</feature>